<evidence type="ECO:0000259" key="10">
    <source>
        <dbReference type="PROSITE" id="PS50011"/>
    </source>
</evidence>
<keyword evidence="12" id="KW-1185">Reference proteome</keyword>
<dbReference type="SMART" id="SM00220">
    <property type="entry name" value="S_TKc"/>
    <property type="match status" value="1"/>
</dbReference>
<dbReference type="KEGG" id="ccp:CHC_T00007870001"/>
<keyword evidence="2" id="KW-0723">Serine/threonine-protein kinase</keyword>
<dbReference type="GO" id="GO:0004674">
    <property type="term" value="F:protein serine/threonine kinase activity"/>
    <property type="evidence" value="ECO:0007669"/>
    <property type="project" value="UniProtKB-KW"/>
</dbReference>
<dbReference type="GO" id="GO:0050684">
    <property type="term" value="P:regulation of mRNA processing"/>
    <property type="evidence" value="ECO:0007669"/>
    <property type="project" value="TreeGrafter"/>
</dbReference>
<evidence type="ECO:0000256" key="9">
    <source>
        <dbReference type="SAM" id="MobiDB-lite"/>
    </source>
</evidence>
<dbReference type="GO" id="GO:0005634">
    <property type="term" value="C:nucleus"/>
    <property type="evidence" value="ECO:0007669"/>
    <property type="project" value="TreeGrafter"/>
</dbReference>
<dbReference type="FunFam" id="1.10.510.10:FF:000339">
    <property type="entry name" value="Serine/threonine-protein kinase SRPK-like protein"/>
    <property type="match status" value="1"/>
</dbReference>
<dbReference type="PROSITE" id="PS50011">
    <property type="entry name" value="PROTEIN_KINASE_DOM"/>
    <property type="match status" value="1"/>
</dbReference>
<dbReference type="GO" id="GO:0005524">
    <property type="term" value="F:ATP binding"/>
    <property type="evidence" value="ECO:0007669"/>
    <property type="project" value="UniProtKB-KW"/>
</dbReference>
<evidence type="ECO:0000256" key="2">
    <source>
        <dbReference type="ARBA" id="ARBA00022527"/>
    </source>
</evidence>
<dbReference type="Pfam" id="PF00069">
    <property type="entry name" value="Pkinase"/>
    <property type="match status" value="2"/>
</dbReference>
<dbReference type="STRING" id="2769.R7QV64"/>
<dbReference type="PANTHER" id="PTHR47634">
    <property type="entry name" value="PROTEIN KINASE DOMAIN-CONTAINING PROTEIN-RELATED"/>
    <property type="match status" value="1"/>
</dbReference>
<reference evidence="12" key="1">
    <citation type="journal article" date="2013" name="Proc. Natl. Acad. Sci. U.S.A.">
        <title>Genome structure and metabolic features in the red seaweed Chondrus crispus shed light on evolution of the Archaeplastida.</title>
        <authorList>
            <person name="Collen J."/>
            <person name="Porcel B."/>
            <person name="Carre W."/>
            <person name="Ball S.G."/>
            <person name="Chaparro C."/>
            <person name="Tonon T."/>
            <person name="Barbeyron T."/>
            <person name="Michel G."/>
            <person name="Noel B."/>
            <person name="Valentin K."/>
            <person name="Elias M."/>
            <person name="Artiguenave F."/>
            <person name="Arun A."/>
            <person name="Aury J.M."/>
            <person name="Barbosa-Neto J.F."/>
            <person name="Bothwell J.H."/>
            <person name="Bouget F.Y."/>
            <person name="Brillet L."/>
            <person name="Cabello-Hurtado F."/>
            <person name="Capella-Gutierrez S."/>
            <person name="Charrier B."/>
            <person name="Cladiere L."/>
            <person name="Cock J.M."/>
            <person name="Coelho S.M."/>
            <person name="Colleoni C."/>
            <person name="Czjzek M."/>
            <person name="Da Silva C."/>
            <person name="Delage L."/>
            <person name="Denoeud F."/>
            <person name="Deschamps P."/>
            <person name="Dittami S.M."/>
            <person name="Gabaldon T."/>
            <person name="Gachon C.M."/>
            <person name="Groisillier A."/>
            <person name="Herve C."/>
            <person name="Jabbari K."/>
            <person name="Katinka M."/>
            <person name="Kloareg B."/>
            <person name="Kowalczyk N."/>
            <person name="Labadie K."/>
            <person name="Leblanc C."/>
            <person name="Lopez P.J."/>
            <person name="McLachlan D.H."/>
            <person name="Meslet-Cladiere L."/>
            <person name="Moustafa A."/>
            <person name="Nehr Z."/>
            <person name="Nyvall Collen P."/>
            <person name="Panaud O."/>
            <person name="Partensky F."/>
            <person name="Poulain J."/>
            <person name="Rensing S.A."/>
            <person name="Rousvoal S."/>
            <person name="Samson G."/>
            <person name="Symeonidi A."/>
            <person name="Weissenbach J."/>
            <person name="Zambounis A."/>
            <person name="Wincker P."/>
            <person name="Boyen C."/>
        </authorList>
    </citation>
    <scope>NUCLEOTIDE SEQUENCE [LARGE SCALE GENOMIC DNA]</scope>
    <source>
        <strain evidence="12">cv. Stackhouse</strain>
    </source>
</reference>
<feature type="domain" description="Protein kinase" evidence="10">
    <location>
        <begin position="154"/>
        <end position="614"/>
    </location>
</feature>
<dbReference type="InterPro" id="IPR000719">
    <property type="entry name" value="Prot_kinase_dom"/>
</dbReference>
<evidence type="ECO:0000256" key="8">
    <source>
        <dbReference type="ARBA" id="ARBA00048679"/>
    </source>
</evidence>
<evidence type="ECO:0000256" key="1">
    <source>
        <dbReference type="ARBA" id="ARBA00012513"/>
    </source>
</evidence>
<feature type="compositionally biased region" description="Basic residues" evidence="9">
    <location>
        <begin position="361"/>
        <end position="376"/>
    </location>
</feature>
<keyword evidence="3" id="KW-0808">Transferase</keyword>
<feature type="region of interest" description="Disordered" evidence="9">
    <location>
        <begin position="87"/>
        <end position="128"/>
    </location>
</feature>
<dbReference type="Gramene" id="CDF41361">
    <property type="protein sequence ID" value="CDF41361"/>
    <property type="gene ID" value="CHC_T00007870001"/>
</dbReference>
<organism evidence="11 12">
    <name type="scientific">Chondrus crispus</name>
    <name type="common">Carrageen Irish moss</name>
    <name type="synonym">Polymorpha crispa</name>
    <dbReference type="NCBI Taxonomy" id="2769"/>
    <lineage>
        <taxon>Eukaryota</taxon>
        <taxon>Rhodophyta</taxon>
        <taxon>Florideophyceae</taxon>
        <taxon>Rhodymeniophycidae</taxon>
        <taxon>Gigartinales</taxon>
        <taxon>Gigartinaceae</taxon>
        <taxon>Chondrus</taxon>
    </lineage>
</organism>
<keyword evidence="6" id="KW-0067">ATP-binding</keyword>
<dbReference type="RefSeq" id="XP_005711655.1">
    <property type="nucleotide sequence ID" value="XM_005711598.1"/>
</dbReference>
<evidence type="ECO:0000256" key="6">
    <source>
        <dbReference type="ARBA" id="ARBA00022840"/>
    </source>
</evidence>
<dbReference type="OMA" id="NHKGPNG"/>
<dbReference type="EMBL" id="HG002355">
    <property type="protein sequence ID" value="CDF41361.1"/>
    <property type="molecule type" value="Genomic_DNA"/>
</dbReference>
<keyword evidence="4" id="KW-0547">Nucleotide-binding</keyword>
<protein>
    <recommendedName>
        <fullName evidence="1">non-specific serine/threonine protein kinase</fullName>
        <ecNumber evidence="1">2.7.11.1</ecNumber>
    </recommendedName>
</protein>
<evidence type="ECO:0000313" key="12">
    <source>
        <dbReference type="Proteomes" id="UP000012073"/>
    </source>
</evidence>
<evidence type="ECO:0000256" key="4">
    <source>
        <dbReference type="ARBA" id="ARBA00022741"/>
    </source>
</evidence>
<name>R7QV64_CHOCR</name>
<dbReference type="SUPFAM" id="SSF56112">
    <property type="entry name" value="Protein kinase-like (PK-like)"/>
    <property type="match status" value="1"/>
</dbReference>
<dbReference type="OrthoDB" id="2649at2759"/>
<comment type="catalytic activity">
    <reaction evidence="8">
        <text>L-seryl-[protein] + ATP = O-phospho-L-seryl-[protein] + ADP + H(+)</text>
        <dbReference type="Rhea" id="RHEA:17989"/>
        <dbReference type="Rhea" id="RHEA-COMP:9863"/>
        <dbReference type="Rhea" id="RHEA-COMP:11604"/>
        <dbReference type="ChEBI" id="CHEBI:15378"/>
        <dbReference type="ChEBI" id="CHEBI:29999"/>
        <dbReference type="ChEBI" id="CHEBI:30616"/>
        <dbReference type="ChEBI" id="CHEBI:83421"/>
        <dbReference type="ChEBI" id="CHEBI:456216"/>
        <dbReference type="EC" id="2.7.11.1"/>
    </reaction>
</comment>
<dbReference type="InterPro" id="IPR011009">
    <property type="entry name" value="Kinase-like_dom_sf"/>
</dbReference>
<feature type="compositionally biased region" description="Low complexity" evidence="9">
    <location>
        <begin position="92"/>
        <end position="114"/>
    </location>
</feature>
<comment type="catalytic activity">
    <reaction evidence="7">
        <text>L-threonyl-[protein] + ATP = O-phospho-L-threonyl-[protein] + ADP + H(+)</text>
        <dbReference type="Rhea" id="RHEA:46608"/>
        <dbReference type="Rhea" id="RHEA-COMP:11060"/>
        <dbReference type="Rhea" id="RHEA-COMP:11605"/>
        <dbReference type="ChEBI" id="CHEBI:15378"/>
        <dbReference type="ChEBI" id="CHEBI:30013"/>
        <dbReference type="ChEBI" id="CHEBI:30616"/>
        <dbReference type="ChEBI" id="CHEBI:61977"/>
        <dbReference type="ChEBI" id="CHEBI:456216"/>
        <dbReference type="EC" id="2.7.11.1"/>
    </reaction>
</comment>
<keyword evidence="5" id="KW-0418">Kinase</keyword>
<dbReference type="AlphaFoldDB" id="R7QV64"/>
<dbReference type="Gene3D" id="1.10.510.10">
    <property type="entry name" value="Transferase(Phosphotransferase) domain 1"/>
    <property type="match status" value="1"/>
</dbReference>
<evidence type="ECO:0000313" key="11">
    <source>
        <dbReference type="EMBL" id="CDF41361.1"/>
    </source>
</evidence>
<dbReference type="GO" id="GO:0005737">
    <property type="term" value="C:cytoplasm"/>
    <property type="evidence" value="ECO:0007669"/>
    <property type="project" value="TreeGrafter"/>
</dbReference>
<dbReference type="InterPro" id="IPR008271">
    <property type="entry name" value="Ser/Thr_kinase_AS"/>
</dbReference>
<dbReference type="EC" id="2.7.11.1" evidence="1"/>
<gene>
    <name evidence="11" type="ORF">CHC_T00007870001</name>
</gene>
<dbReference type="InterPro" id="IPR051334">
    <property type="entry name" value="SRPK"/>
</dbReference>
<dbReference type="PANTHER" id="PTHR47634:SF9">
    <property type="entry name" value="PROTEIN KINASE DOMAIN-CONTAINING PROTEIN-RELATED"/>
    <property type="match status" value="1"/>
</dbReference>
<feature type="region of interest" description="Disordered" evidence="9">
    <location>
        <begin position="354"/>
        <end position="430"/>
    </location>
</feature>
<dbReference type="Gene3D" id="3.30.200.20">
    <property type="entry name" value="Phosphorylase Kinase, domain 1"/>
    <property type="match status" value="1"/>
</dbReference>
<dbReference type="PhylomeDB" id="R7QV64"/>
<dbReference type="PROSITE" id="PS00108">
    <property type="entry name" value="PROTEIN_KINASE_ST"/>
    <property type="match status" value="1"/>
</dbReference>
<evidence type="ECO:0000256" key="7">
    <source>
        <dbReference type="ARBA" id="ARBA00047899"/>
    </source>
</evidence>
<dbReference type="GeneID" id="17319365"/>
<evidence type="ECO:0000256" key="3">
    <source>
        <dbReference type="ARBA" id="ARBA00022679"/>
    </source>
</evidence>
<feature type="compositionally biased region" description="Low complexity" evidence="9">
    <location>
        <begin position="377"/>
        <end position="386"/>
    </location>
</feature>
<feature type="compositionally biased region" description="Basic and acidic residues" evidence="9">
    <location>
        <begin position="118"/>
        <end position="128"/>
    </location>
</feature>
<sequence>MRRQTSIGHLAIFRSHLNSPRLLEGVNARPPCLTFPSPPSSVPFSASPSARRLGFRNRAHSVHPPVSLLCVSGSAAPVLPMTTAVEKRARAAPDASPDAAPDAAPTAPPAALDPSFPLHEDSESSQGERIEARGMKEGGYHPVQIGDSFKNGAYRVLCRLGTGHFSTVWLCLDTTRRSPRLSQAPGSSSAAGGANHRVVALKIQKSALDYTEAAKDEIKLLEAVRRGDPNARAPVISLLDHFDHYGPNGRHICLVFDVLGSSLLRLVKRFNYKGAPISIVRTLSKCILEGLHYLHEEVGIIHTDLKPENVLFEIPEEMVTEIERQAAIFGDIVQEKRRQAILSGNFVAPGRMNGRYGSGSKYKRNQKKRMKARAKKAGTAAGPKTTSSEHVGASISAGNGEVREGADVLPGGQDEGVSQKGEKGTSSGNSGIVGDRFELSRIVDKDVMFSRGLVKIADLGNACWTDKHFTEDIQTRQYRSPEVILGAKFDSSVDIWSAACLIFEMLTGDYLFDPHSGVGYDRDEDHLALIIELLGPMPRHLSRRGEFSRELFNRHGQLRHIRKLDYFPLVEVLEEKYKFSKEDSKMVSEFLEPMLALDGSKRATSKECLGHRFFDEERRKDVGHTDSGAGSKDRR</sequence>
<dbReference type="GO" id="GO:0000245">
    <property type="term" value="P:spliceosomal complex assembly"/>
    <property type="evidence" value="ECO:0007669"/>
    <property type="project" value="TreeGrafter"/>
</dbReference>
<proteinExistence type="predicted"/>
<dbReference type="Proteomes" id="UP000012073">
    <property type="component" value="Unassembled WGS sequence"/>
</dbReference>
<accession>R7QV64</accession>
<evidence type="ECO:0000256" key="5">
    <source>
        <dbReference type="ARBA" id="ARBA00022777"/>
    </source>
</evidence>